<comment type="similarity">
    <text evidence="3 9">Belongs to the FliF family.</text>
</comment>
<reference evidence="14" key="1">
    <citation type="submission" date="2024-05" db="EMBL/GenBank/DDBJ databases">
        <authorList>
            <person name="Yang L."/>
            <person name="Pan L."/>
        </authorList>
    </citation>
    <scope>NUCLEOTIDE SEQUENCE</scope>
    <source>
        <strain evidence="14">FCG-7</strain>
    </source>
</reference>
<dbReference type="PANTHER" id="PTHR30046">
    <property type="entry name" value="FLAGELLAR M-RING PROTEIN"/>
    <property type="match status" value="1"/>
</dbReference>
<comment type="subcellular location">
    <subcellularLocation>
        <location evidence="1 9">Bacterial flagellum basal body</location>
    </subcellularLocation>
    <subcellularLocation>
        <location evidence="2">Cell membrane</location>
        <topology evidence="2">Multi-pass membrane protein</topology>
    </subcellularLocation>
</comment>
<dbReference type="RefSeq" id="WP_348945603.1">
    <property type="nucleotide sequence ID" value="NZ_CP157355.1"/>
</dbReference>
<evidence type="ECO:0000256" key="2">
    <source>
        <dbReference type="ARBA" id="ARBA00004651"/>
    </source>
</evidence>
<dbReference type="InterPro" id="IPR000067">
    <property type="entry name" value="FlgMring_FliF"/>
</dbReference>
<keyword evidence="4" id="KW-1003">Cell membrane</keyword>
<accession>A0AAU7FCA8</accession>
<evidence type="ECO:0000259" key="13">
    <source>
        <dbReference type="Pfam" id="PF08345"/>
    </source>
</evidence>
<evidence type="ECO:0000256" key="8">
    <source>
        <dbReference type="ARBA" id="ARBA00023143"/>
    </source>
</evidence>
<dbReference type="InterPro" id="IPR043427">
    <property type="entry name" value="YscJ/FliF"/>
</dbReference>
<dbReference type="EMBL" id="CP157355">
    <property type="protein sequence ID" value="XBM01301.1"/>
    <property type="molecule type" value="Genomic_DNA"/>
</dbReference>
<keyword evidence="14" id="KW-0966">Cell projection</keyword>
<keyword evidence="14" id="KW-0969">Cilium</keyword>
<evidence type="ECO:0000256" key="1">
    <source>
        <dbReference type="ARBA" id="ARBA00004117"/>
    </source>
</evidence>
<dbReference type="GO" id="GO:0003774">
    <property type="term" value="F:cytoskeletal motor activity"/>
    <property type="evidence" value="ECO:0007669"/>
    <property type="project" value="InterPro"/>
</dbReference>
<protein>
    <recommendedName>
        <fullName evidence="9">Flagellar M-ring protein</fullName>
    </recommendedName>
</protein>
<feature type="domain" description="Flagellar M-ring N-terminal" evidence="12">
    <location>
        <begin position="55"/>
        <end position="227"/>
    </location>
</feature>
<dbReference type="PIRSF" id="PIRSF004862">
    <property type="entry name" value="FliF"/>
    <property type="match status" value="1"/>
</dbReference>
<evidence type="ECO:0000256" key="6">
    <source>
        <dbReference type="ARBA" id="ARBA00022989"/>
    </source>
</evidence>
<feature type="region of interest" description="Disordered" evidence="10">
    <location>
        <begin position="306"/>
        <end position="332"/>
    </location>
</feature>
<evidence type="ECO:0000256" key="7">
    <source>
        <dbReference type="ARBA" id="ARBA00023136"/>
    </source>
</evidence>
<comment type="function">
    <text evidence="9">The M ring may be actively involved in energy transduction.</text>
</comment>
<dbReference type="PRINTS" id="PR01009">
    <property type="entry name" value="FLGMRINGFLIF"/>
</dbReference>
<evidence type="ECO:0000313" key="14">
    <source>
        <dbReference type="EMBL" id="XBM01301.1"/>
    </source>
</evidence>
<proteinExistence type="inferred from homology"/>
<dbReference type="GO" id="GO:0005886">
    <property type="term" value="C:plasma membrane"/>
    <property type="evidence" value="ECO:0007669"/>
    <property type="project" value="UniProtKB-SubCell"/>
</dbReference>
<organism evidence="14">
    <name type="scientific">Chitinibacter mangrovi</name>
    <dbReference type="NCBI Taxonomy" id="3153927"/>
    <lineage>
        <taxon>Bacteria</taxon>
        <taxon>Pseudomonadati</taxon>
        <taxon>Pseudomonadota</taxon>
        <taxon>Betaproteobacteria</taxon>
        <taxon>Neisseriales</taxon>
        <taxon>Chitinibacteraceae</taxon>
        <taxon>Chitinibacter</taxon>
    </lineage>
</organism>
<evidence type="ECO:0000259" key="12">
    <source>
        <dbReference type="Pfam" id="PF01514"/>
    </source>
</evidence>
<dbReference type="PANTHER" id="PTHR30046:SF0">
    <property type="entry name" value="FLAGELLAR M-RING PROTEIN"/>
    <property type="match status" value="1"/>
</dbReference>
<dbReference type="KEGG" id="cmav:ABHF33_03140"/>
<feature type="transmembrane region" description="Helical" evidence="11">
    <location>
        <begin position="469"/>
        <end position="487"/>
    </location>
</feature>
<keyword evidence="8 9" id="KW-0975">Bacterial flagellum</keyword>
<dbReference type="InterPro" id="IPR006182">
    <property type="entry name" value="FliF_N_dom"/>
</dbReference>
<dbReference type="AlphaFoldDB" id="A0AAU7FCA8"/>
<sequence length="575" mass="61771">MAEAGVAADNTLVTASNIGGLRQRFDMLPPARKMMAMVMVAVIIAAIAGSLLWSREPAYRILFTNLPDKDGGAIVQSLEQMKIPYKLDAGMISVPAESIYDVRLKLAAQGLPKAGNVGFELLDNQKFGVSQFTEQVNYQRAVEGELTRSIESISAVDKARVHLATPKQTVFLRDQQKPSASIVLTLHPGRVLDGGQVAGIIHLVSSSIPGLPVANVTVVDQDGNLLSRSADLNSRGNLDQRQLQYVGQIERGFVERLETILAPIVGKENVRAEVTAQVDFAEIEQTSESFKPNSPPNAAAIRSQQTMDQSGRSAEDAAMGVPGALSNQPPGAAAAPITAPVAAPGEAGASAVTTGVAANSRKEATTNYEVDKTIQHVKQPVGIVKRLSAAVVLNYKAGKDKDGKVAYVPFTAAEMTQINNLVREAIGYNKDRGDSVNVVNAAFAESMPLEEKALPDKALNYIQSNAMDVLKMLVIAIASLYLLFFVIRPLMKDLTRSREEARTIELDLGEPGSGNMFAIEGGADDSPEEQNKMAAFADLLQQAKELAKNDPRMVATILREWMTPQDDKSNPNKIS</sequence>
<keyword evidence="14" id="KW-0282">Flagellum</keyword>
<dbReference type="GO" id="GO:0071973">
    <property type="term" value="P:bacterial-type flagellum-dependent cell motility"/>
    <property type="evidence" value="ECO:0007669"/>
    <property type="project" value="InterPro"/>
</dbReference>
<dbReference type="InterPro" id="IPR045851">
    <property type="entry name" value="AMP-bd_C_sf"/>
</dbReference>
<keyword evidence="5 11" id="KW-0812">Transmembrane</keyword>
<keyword evidence="6 11" id="KW-1133">Transmembrane helix</keyword>
<evidence type="ECO:0000256" key="9">
    <source>
        <dbReference type="PIRNR" id="PIRNR004862"/>
    </source>
</evidence>
<gene>
    <name evidence="14" type="primary">fliF</name>
    <name evidence="14" type="ORF">ABHF33_03140</name>
</gene>
<keyword evidence="7 11" id="KW-0472">Membrane</keyword>
<evidence type="ECO:0000256" key="10">
    <source>
        <dbReference type="SAM" id="MobiDB-lite"/>
    </source>
</evidence>
<name>A0AAU7FCA8_9NEIS</name>
<evidence type="ECO:0000256" key="4">
    <source>
        <dbReference type="ARBA" id="ARBA00022475"/>
    </source>
</evidence>
<evidence type="ECO:0000256" key="5">
    <source>
        <dbReference type="ARBA" id="ARBA00022692"/>
    </source>
</evidence>
<evidence type="ECO:0000256" key="3">
    <source>
        <dbReference type="ARBA" id="ARBA00007971"/>
    </source>
</evidence>
<feature type="transmembrane region" description="Helical" evidence="11">
    <location>
        <begin position="34"/>
        <end position="53"/>
    </location>
</feature>
<dbReference type="Pfam" id="PF08345">
    <property type="entry name" value="YscJ_FliF_C"/>
    <property type="match status" value="1"/>
</dbReference>
<dbReference type="Gene3D" id="3.30.300.30">
    <property type="match status" value="1"/>
</dbReference>
<dbReference type="NCBIfam" id="TIGR00206">
    <property type="entry name" value="fliF"/>
    <property type="match status" value="1"/>
</dbReference>
<dbReference type="InterPro" id="IPR013556">
    <property type="entry name" value="Flag_M-ring_C"/>
</dbReference>
<evidence type="ECO:0000256" key="11">
    <source>
        <dbReference type="SAM" id="Phobius"/>
    </source>
</evidence>
<feature type="domain" description="Flagellar M-ring C-terminal" evidence="13">
    <location>
        <begin position="261"/>
        <end position="443"/>
    </location>
</feature>
<dbReference type="Pfam" id="PF01514">
    <property type="entry name" value="YscJ_FliF"/>
    <property type="match status" value="1"/>
</dbReference>
<dbReference type="GO" id="GO:0009431">
    <property type="term" value="C:bacterial-type flagellum basal body, MS ring"/>
    <property type="evidence" value="ECO:0007669"/>
    <property type="project" value="InterPro"/>
</dbReference>